<dbReference type="InterPro" id="IPR018042">
    <property type="entry name" value="Aspartate_kinase_CS"/>
</dbReference>
<keyword evidence="20" id="KW-1185">Reference proteome</keyword>
<dbReference type="InterPro" id="IPR001341">
    <property type="entry name" value="Asp_kinase"/>
</dbReference>
<evidence type="ECO:0000256" key="14">
    <source>
        <dbReference type="PIRSR" id="PIRSR000726-1"/>
    </source>
</evidence>
<dbReference type="CDD" id="cd04921">
    <property type="entry name" value="ACT_AKi-HSDH-ThrA-like_1"/>
    <property type="match status" value="1"/>
</dbReference>
<dbReference type="CDD" id="cd04892">
    <property type="entry name" value="ACT_AK-like_2"/>
    <property type="match status" value="1"/>
</dbReference>
<dbReference type="InterPro" id="IPR002912">
    <property type="entry name" value="ACT_dom"/>
</dbReference>
<evidence type="ECO:0000256" key="1">
    <source>
        <dbReference type="ARBA" id="ARBA00003121"/>
    </source>
</evidence>
<dbReference type="GO" id="GO:0009088">
    <property type="term" value="P:threonine biosynthetic process"/>
    <property type="evidence" value="ECO:0007669"/>
    <property type="project" value="UniProtKB-UniPathway"/>
</dbReference>
<feature type="domain" description="ACT" evidence="17">
    <location>
        <begin position="324"/>
        <end position="396"/>
    </location>
</feature>
<name>A0A0N0RFD6_9CHLR</name>
<dbReference type="InterPro" id="IPR054352">
    <property type="entry name" value="ACT_Aspartokinase"/>
</dbReference>
<feature type="binding site" evidence="14">
    <location>
        <position position="242"/>
    </location>
    <ligand>
        <name>ATP</name>
        <dbReference type="ChEBI" id="CHEBI:30616"/>
    </ligand>
</feature>
<dbReference type="EMBL" id="BBZA01000051">
    <property type="protein sequence ID" value="GAP62384.1"/>
    <property type="molecule type" value="Genomic_DNA"/>
</dbReference>
<dbReference type="FunFam" id="3.30.2130.10:FF:000001">
    <property type="entry name" value="Bifunctional aspartokinase/homoserine dehydrogenase"/>
    <property type="match status" value="1"/>
</dbReference>
<evidence type="ECO:0000256" key="6">
    <source>
        <dbReference type="ARBA" id="ARBA00022605"/>
    </source>
</evidence>
<dbReference type="GO" id="GO:0009089">
    <property type="term" value="P:lysine biosynthetic process via diaminopimelate"/>
    <property type="evidence" value="ECO:0007669"/>
    <property type="project" value="UniProtKB-UniPathway"/>
</dbReference>
<comment type="pathway">
    <text evidence="4 16">Amino-acid biosynthesis; L-threonine biosynthesis; L-threonine from L-aspartate: step 1/5.</text>
</comment>
<dbReference type="NCBIfam" id="TIGR00657">
    <property type="entry name" value="asp_kinases"/>
    <property type="match status" value="1"/>
</dbReference>
<dbReference type="InterPro" id="IPR045865">
    <property type="entry name" value="ACT-like_dom_sf"/>
</dbReference>
<comment type="similarity">
    <text evidence="5 15">Belongs to the aspartokinase family.</text>
</comment>
<dbReference type="Pfam" id="PF22468">
    <property type="entry name" value="ACT_9"/>
    <property type="match status" value="2"/>
</dbReference>
<evidence type="ECO:0000256" key="5">
    <source>
        <dbReference type="ARBA" id="ARBA00010122"/>
    </source>
</evidence>
<dbReference type="SUPFAM" id="SSF53633">
    <property type="entry name" value="Carbamate kinase-like"/>
    <property type="match status" value="1"/>
</dbReference>
<keyword evidence="11" id="KW-0220">Diaminopimelate biosynthesis</keyword>
<dbReference type="Pfam" id="PF00696">
    <property type="entry name" value="AA_kinase"/>
    <property type="match status" value="1"/>
</dbReference>
<dbReference type="Proteomes" id="UP000037784">
    <property type="component" value="Unassembled WGS sequence"/>
</dbReference>
<dbReference type="GO" id="GO:0019877">
    <property type="term" value="P:diaminopimelate biosynthetic process"/>
    <property type="evidence" value="ECO:0007669"/>
    <property type="project" value="UniProtKB-KW"/>
</dbReference>
<evidence type="ECO:0000313" key="18">
    <source>
        <dbReference type="EMBL" id="GAP62384.1"/>
    </source>
</evidence>
<keyword evidence="10 14" id="KW-0067">ATP-binding</keyword>
<dbReference type="GO" id="GO:0005829">
    <property type="term" value="C:cytosol"/>
    <property type="evidence" value="ECO:0007669"/>
    <property type="project" value="TreeGrafter"/>
</dbReference>
<dbReference type="PIRSF" id="PIRSF000726">
    <property type="entry name" value="Asp_kin"/>
    <property type="match status" value="1"/>
</dbReference>
<comment type="pathway">
    <text evidence="2 16">Amino-acid biosynthesis; L-lysine biosynthesis via DAP pathway; (S)-tetrahydrodipicolinate from L-aspartate: step 1/4.</text>
</comment>
<proteinExistence type="inferred from homology"/>
<evidence type="ECO:0000256" key="8">
    <source>
        <dbReference type="ARBA" id="ARBA00022741"/>
    </source>
</evidence>
<keyword evidence="12" id="KW-0457">Lysine biosynthesis</keyword>
<feature type="binding site" evidence="14">
    <location>
        <position position="128"/>
    </location>
    <ligand>
        <name>substrate</name>
    </ligand>
</feature>
<dbReference type="SUPFAM" id="SSF55021">
    <property type="entry name" value="ACT-like"/>
    <property type="match status" value="2"/>
</dbReference>
<evidence type="ECO:0000256" key="13">
    <source>
        <dbReference type="ARBA" id="ARBA00047872"/>
    </source>
</evidence>
<evidence type="ECO:0000256" key="3">
    <source>
        <dbReference type="ARBA" id="ARBA00004986"/>
    </source>
</evidence>
<evidence type="ECO:0000256" key="10">
    <source>
        <dbReference type="ARBA" id="ARBA00022840"/>
    </source>
</evidence>
<dbReference type="PANTHER" id="PTHR21499">
    <property type="entry name" value="ASPARTATE KINASE"/>
    <property type="match status" value="1"/>
</dbReference>
<keyword evidence="6 16" id="KW-0028">Amino-acid biosynthesis</keyword>
<dbReference type="EMBL" id="LGKN01000006">
    <property type="protein sequence ID" value="KPL87154.1"/>
    <property type="molecule type" value="Genomic_DNA"/>
</dbReference>
<evidence type="ECO:0000313" key="19">
    <source>
        <dbReference type="EMBL" id="KPL87154.1"/>
    </source>
</evidence>
<evidence type="ECO:0000256" key="9">
    <source>
        <dbReference type="ARBA" id="ARBA00022777"/>
    </source>
</evidence>
<dbReference type="Gene3D" id="3.30.2130.10">
    <property type="entry name" value="VC0802-like"/>
    <property type="match status" value="1"/>
</dbReference>
<dbReference type="UniPathway" id="UPA00051">
    <property type="reaction ID" value="UER00462"/>
</dbReference>
<dbReference type="Proteomes" id="UP000050502">
    <property type="component" value="Unassembled WGS sequence"/>
</dbReference>
<evidence type="ECO:0000313" key="20">
    <source>
        <dbReference type="Proteomes" id="UP000037784"/>
    </source>
</evidence>
<keyword evidence="9 15" id="KW-0418">Kinase</keyword>
<comment type="function">
    <text evidence="1">Catalyzes the phosphorylation of the beta-carboxyl group of aspartic acid with ATP to yield 4-phospho-L-aspartate, which is involved in the branched biosynthetic pathway leading to the biosynthesis of amino acids threonine, isoleucine and methionine.</text>
</comment>
<dbReference type="UniPathway" id="UPA00050">
    <property type="reaction ID" value="UER00461"/>
</dbReference>
<evidence type="ECO:0000256" key="2">
    <source>
        <dbReference type="ARBA" id="ARBA00004766"/>
    </source>
</evidence>
<dbReference type="OrthoDB" id="9799110at2"/>
<dbReference type="InterPro" id="IPR005260">
    <property type="entry name" value="Asp_kin_monofn"/>
</dbReference>
<dbReference type="PANTHER" id="PTHR21499:SF3">
    <property type="entry name" value="ASPARTOKINASE"/>
    <property type="match status" value="1"/>
</dbReference>
<dbReference type="GO" id="GO:0009090">
    <property type="term" value="P:homoserine biosynthetic process"/>
    <property type="evidence" value="ECO:0007669"/>
    <property type="project" value="TreeGrafter"/>
</dbReference>
<dbReference type="RefSeq" id="WP_054492315.1">
    <property type="nucleotide sequence ID" value="NZ_BBZA01000051.1"/>
</dbReference>
<keyword evidence="7 15" id="KW-0808">Transferase</keyword>
<dbReference type="NCBIfam" id="NF004938">
    <property type="entry name" value="PRK06291.1"/>
    <property type="match status" value="1"/>
</dbReference>
<comment type="catalytic activity">
    <reaction evidence="13 15">
        <text>L-aspartate + ATP = 4-phospho-L-aspartate + ADP</text>
        <dbReference type="Rhea" id="RHEA:23776"/>
        <dbReference type="ChEBI" id="CHEBI:29991"/>
        <dbReference type="ChEBI" id="CHEBI:30616"/>
        <dbReference type="ChEBI" id="CHEBI:57535"/>
        <dbReference type="ChEBI" id="CHEBI:456216"/>
        <dbReference type="EC" id="2.7.2.4"/>
    </reaction>
</comment>
<sequence length="480" mass="50965">MSRLVMKFGGTSVGNADAIRQVGEILQKAYTDGHEVVAVVSAMRGVTDMLINAAKAAAQGDDAAARSASTTIWERHAEAAGVLLGRTTGPDLAAIKQELSMFMHLCEAIAILGEVTPRAMDLISSLGERFSARLVASYLQTLDVPSEAVIASELIVTDECFGSANPLLDETGERTRARLLPLLEQRTLPVVTGFLAATRDGVITTLGRGGSDYTAAILGHALDADEIWIWTDVDGVLTADPRIVPNARTLSRIGYTEAAEMAYFGARVLHPKTVRPAVEKRIPVRILNTFNPTHPGTLIVPDDTVNGRAVKAVTAIRNLALVTVEGRGMLGVPGVAARVFGAAARSDVSVLMISQSSSEQSICFVVPSDASRRVVQALEQEFAHELHIGAIDRVWVQDDVVIVAVVGGGMRRTPGIASRVFGALGEKEINVVSIAQGSSEYNLSLVVEAADANDAVRAIHDAFSLGEPPRQEEPTLVVPE</sequence>
<evidence type="ECO:0000313" key="21">
    <source>
        <dbReference type="Proteomes" id="UP000050502"/>
    </source>
</evidence>
<dbReference type="NCBIfam" id="TIGR00656">
    <property type="entry name" value="asp_kin_monofn"/>
    <property type="match status" value="1"/>
</dbReference>
<comment type="pathway">
    <text evidence="3 16">Amino-acid biosynthesis; L-methionine biosynthesis via de novo pathway; L-homoserine from L-aspartate: step 1/3.</text>
</comment>
<reference evidence="20" key="3">
    <citation type="submission" date="2015-08" db="EMBL/GenBank/DDBJ databases">
        <title>Draft Genome Sequence of a Heterotrophic Facultative Anaerobic Bacterium Ardenticatena maritima Strain 110S.</title>
        <authorList>
            <person name="Kawaichi S."/>
            <person name="Yoshida T."/>
            <person name="Sako Y."/>
            <person name="Nakamura R."/>
        </authorList>
    </citation>
    <scope>NUCLEOTIDE SEQUENCE [LARGE SCALE GENOMIC DNA]</scope>
    <source>
        <strain evidence="20">110S</strain>
    </source>
</reference>
<dbReference type="PATRIC" id="fig|872965.6.peg.2762"/>
<dbReference type="UniPathway" id="UPA00034">
    <property type="reaction ID" value="UER00015"/>
</dbReference>
<dbReference type="PROSITE" id="PS51671">
    <property type="entry name" value="ACT"/>
    <property type="match status" value="2"/>
</dbReference>
<evidence type="ECO:0000256" key="16">
    <source>
        <dbReference type="RuleBase" id="RU004249"/>
    </source>
</evidence>
<accession>A0A0N0RFD6</accession>
<dbReference type="GO" id="GO:0004072">
    <property type="term" value="F:aspartate kinase activity"/>
    <property type="evidence" value="ECO:0007669"/>
    <property type="project" value="UniProtKB-EC"/>
</dbReference>
<dbReference type="Gene3D" id="3.40.1160.10">
    <property type="entry name" value="Acetylglutamate kinase-like"/>
    <property type="match status" value="1"/>
</dbReference>
<dbReference type="STRING" id="872965.SE16_11485"/>
<evidence type="ECO:0000256" key="7">
    <source>
        <dbReference type="ARBA" id="ARBA00022679"/>
    </source>
</evidence>
<gene>
    <name evidence="18" type="primary">lysC</name>
    <name evidence="18" type="ORF">ARMA_0807</name>
    <name evidence="19" type="ORF">SE16_11485</name>
</gene>
<feature type="binding site" evidence="14">
    <location>
        <position position="47"/>
    </location>
    <ligand>
        <name>substrate</name>
    </ligand>
</feature>
<dbReference type="PROSITE" id="PS00324">
    <property type="entry name" value="ASPARTOKINASE"/>
    <property type="match status" value="1"/>
</dbReference>
<comment type="caution">
    <text evidence="18">The sequence shown here is derived from an EMBL/GenBank/DDBJ whole genome shotgun (WGS) entry which is preliminary data.</text>
</comment>
<feature type="binding site" evidence="14">
    <location>
        <begin position="231"/>
        <end position="232"/>
    </location>
    <ligand>
        <name>ATP</name>
        <dbReference type="ChEBI" id="CHEBI:30616"/>
    </ligand>
</feature>
<protein>
    <recommendedName>
        <fullName evidence="15">Aspartokinase</fullName>
        <ecNumber evidence="15">2.7.2.4</ecNumber>
    </recommendedName>
</protein>
<dbReference type="InterPro" id="IPR036393">
    <property type="entry name" value="AceGlu_kinase-like_sf"/>
</dbReference>
<evidence type="ECO:0000256" key="4">
    <source>
        <dbReference type="ARBA" id="ARBA00005139"/>
    </source>
</evidence>
<dbReference type="InParanoid" id="A0A0N0RFD6"/>
<reference evidence="18 20" key="1">
    <citation type="journal article" date="2015" name="Genome Announc.">
        <title>Draft Genome Sequence of a Heterotrophic Facultative Anaerobic Thermophilic Bacterium, Ardenticatena maritima Strain 110ST.</title>
        <authorList>
            <person name="Kawaichi S."/>
            <person name="Yoshida T."/>
            <person name="Sako Y."/>
            <person name="Nakamura R."/>
        </authorList>
    </citation>
    <scope>NUCLEOTIDE SEQUENCE [LARGE SCALE GENOMIC DNA]</scope>
    <source>
        <strain evidence="18 20">110S</strain>
    </source>
</reference>
<reference evidence="19 21" key="2">
    <citation type="submission" date="2015-07" db="EMBL/GenBank/DDBJ databases">
        <title>Whole genome sequence of Ardenticatena maritima DSM 23922.</title>
        <authorList>
            <person name="Hemp J."/>
            <person name="Ward L.M."/>
            <person name="Pace L.A."/>
            <person name="Fischer W.W."/>
        </authorList>
    </citation>
    <scope>NUCLEOTIDE SEQUENCE [LARGE SCALE GENOMIC DNA]</scope>
    <source>
        <strain evidence="19 21">110S</strain>
    </source>
</reference>
<feature type="binding site" evidence="14">
    <location>
        <begin position="7"/>
        <end position="10"/>
    </location>
    <ligand>
        <name>ATP</name>
        <dbReference type="ChEBI" id="CHEBI:30616"/>
    </ligand>
</feature>
<evidence type="ECO:0000256" key="11">
    <source>
        <dbReference type="ARBA" id="ARBA00022915"/>
    </source>
</evidence>
<organism evidence="18 20">
    <name type="scientific">Ardenticatena maritima</name>
    <dbReference type="NCBI Taxonomy" id="872965"/>
    <lineage>
        <taxon>Bacteria</taxon>
        <taxon>Bacillati</taxon>
        <taxon>Chloroflexota</taxon>
        <taxon>Ardenticatenia</taxon>
        <taxon>Ardenticatenales</taxon>
        <taxon>Ardenticatenaceae</taxon>
        <taxon>Ardenticatena</taxon>
    </lineage>
</organism>
<evidence type="ECO:0000256" key="12">
    <source>
        <dbReference type="ARBA" id="ARBA00023154"/>
    </source>
</evidence>
<evidence type="ECO:0000256" key="15">
    <source>
        <dbReference type="RuleBase" id="RU003448"/>
    </source>
</evidence>
<feature type="domain" description="ACT" evidence="17">
    <location>
        <begin position="405"/>
        <end position="479"/>
    </location>
</feature>
<dbReference type="GO" id="GO:0005524">
    <property type="term" value="F:ATP binding"/>
    <property type="evidence" value="ECO:0007669"/>
    <property type="project" value="UniProtKB-KW"/>
</dbReference>
<dbReference type="FunCoup" id="A0A0N0RFD6">
    <property type="interactions" value="425"/>
</dbReference>
<keyword evidence="8 14" id="KW-0547">Nucleotide-binding</keyword>
<dbReference type="InterPro" id="IPR001048">
    <property type="entry name" value="Asp/Glu/Uridylate_kinase"/>
</dbReference>
<dbReference type="EC" id="2.7.2.4" evidence="15"/>
<evidence type="ECO:0000259" key="17">
    <source>
        <dbReference type="PROSITE" id="PS51671"/>
    </source>
</evidence>
<dbReference type="AlphaFoldDB" id="A0A0N0RFD6"/>